<dbReference type="CDD" id="cd04332">
    <property type="entry name" value="YbaK_like"/>
    <property type="match status" value="1"/>
</dbReference>
<dbReference type="RefSeq" id="WP_150802463.1">
    <property type="nucleotide sequence ID" value="NZ_CABVHY010000003.1"/>
</dbReference>
<proteinExistence type="predicted"/>
<protein>
    <recommendedName>
        <fullName evidence="1">YbaK/aminoacyl-tRNA synthetase-associated domain-containing protein</fullName>
    </recommendedName>
</protein>
<evidence type="ECO:0000313" key="3">
    <source>
        <dbReference type="Proteomes" id="UP000379480"/>
    </source>
</evidence>
<dbReference type="Gene3D" id="3.90.960.10">
    <property type="entry name" value="YbaK/aminoacyl-tRNA synthetase-associated domain"/>
    <property type="match status" value="1"/>
</dbReference>
<accession>A0A5E7AI95</accession>
<dbReference type="EMBL" id="CABVHY010000003">
    <property type="protein sequence ID" value="VVN78279.1"/>
    <property type="molecule type" value="Genomic_DNA"/>
</dbReference>
<reference evidence="2 3" key="1">
    <citation type="submission" date="2019-09" db="EMBL/GenBank/DDBJ databases">
        <authorList>
            <person name="Chandra G."/>
            <person name="Truman W A."/>
        </authorList>
    </citation>
    <scope>NUCLEOTIDE SEQUENCE [LARGE SCALE GENOMIC DNA]</scope>
    <source>
        <strain evidence="2">PS723</strain>
    </source>
</reference>
<dbReference type="AlphaFoldDB" id="A0A5E7AI95"/>
<evidence type="ECO:0000259" key="1">
    <source>
        <dbReference type="Pfam" id="PF04073"/>
    </source>
</evidence>
<sequence>MRMARTVHLSLEQAKCEYDVVTHPHSASSLETARVAGIPAERVAKSVILDDHHGHYLMAVLPASRHLDLSKVRGSGEWQITRESTLAQLFNDCERGAVPALGESYGMKMVIDPLLTRQDDIYVEAGNHNNLVHLSMDQYLKMVPHAEVCEVSYS</sequence>
<organism evidence="2 3">
    <name type="scientific">Pseudomonas fluorescens</name>
    <dbReference type="NCBI Taxonomy" id="294"/>
    <lineage>
        <taxon>Bacteria</taxon>
        <taxon>Pseudomonadati</taxon>
        <taxon>Pseudomonadota</taxon>
        <taxon>Gammaproteobacteria</taxon>
        <taxon>Pseudomonadales</taxon>
        <taxon>Pseudomonadaceae</taxon>
        <taxon>Pseudomonas</taxon>
    </lineage>
</organism>
<gene>
    <name evidence="2" type="ORF">PS723_00882</name>
</gene>
<feature type="domain" description="YbaK/aminoacyl-tRNA synthetase-associated" evidence="1">
    <location>
        <begin position="23"/>
        <end position="141"/>
    </location>
</feature>
<dbReference type="InterPro" id="IPR036754">
    <property type="entry name" value="YbaK/aa-tRNA-synt-asso_dom_sf"/>
</dbReference>
<dbReference type="OrthoDB" id="9786549at2"/>
<dbReference type="SUPFAM" id="SSF55826">
    <property type="entry name" value="YbaK/ProRS associated domain"/>
    <property type="match status" value="1"/>
</dbReference>
<dbReference type="Pfam" id="PF04073">
    <property type="entry name" value="tRNA_edit"/>
    <property type="match status" value="1"/>
</dbReference>
<name>A0A5E7AI95_PSEFL</name>
<dbReference type="InterPro" id="IPR007214">
    <property type="entry name" value="YbaK/aa-tRNA-synth-assoc-dom"/>
</dbReference>
<dbReference type="Proteomes" id="UP000379480">
    <property type="component" value="Unassembled WGS sequence"/>
</dbReference>
<evidence type="ECO:0000313" key="2">
    <source>
        <dbReference type="EMBL" id="VVN78279.1"/>
    </source>
</evidence>
<dbReference type="GO" id="GO:0002161">
    <property type="term" value="F:aminoacyl-tRNA deacylase activity"/>
    <property type="evidence" value="ECO:0007669"/>
    <property type="project" value="InterPro"/>
</dbReference>